<dbReference type="Pfam" id="PF13181">
    <property type="entry name" value="TPR_8"/>
    <property type="match status" value="1"/>
</dbReference>
<dbReference type="Pfam" id="PF00515">
    <property type="entry name" value="TPR_1"/>
    <property type="match status" value="1"/>
</dbReference>
<feature type="domain" description="U-box" evidence="10">
    <location>
        <begin position="205"/>
        <end position="279"/>
    </location>
</feature>
<evidence type="ECO:0000256" key="3">
    <source>
        <dbReference type="ARBA" id="ARBA00012483"/>
    </source>
</evidence>
<evidence type="ECO:0000256" key="1">
    <source>
        <dbReference type="ARBA" id="ARBA00000900"/>
    </source>
</evidence>
<evidence type="ECO:0000256" key="6">
    <source>
        <dbReference type="ARBA" id="ARBA00022786"/>
    </source>
</evidence>
<keyword evidence="4" id="KW-0808">Transferase</keyword>
<dbReference type="GO" id="GO:0061630">
    <property type="term" value="F:ubiquitin protein ligase activity"/>
    <property type="evidence" value="ECO:0007669"/>
    <property type="project" value="UniProtKB-EC"/>
</dbReference>
<dbReference type="SMART" id="SM00504">
    <property type="entry name" value="Ubox"/>
    <property type="match status" value="1"/>
</dbReference>
<evidence type="ECO:0000256" key="2">
    <source>
        <dbReference type="ARBA" id="ARBA00004906"/>
    </source>
</evidence>
<dbReference type="PANTHER" id="PTHR46803">
    <property type="entry name" value="E3 UBIQUITIN-PROTEIN LIGASE CHIP"/>
    <property type="match status" value="1"/>
</dbReference>
<dbReference type="GO" id="GO:0005737">
    <property type="term" value="C:cytoplasm"/>
    <property type="evidence" value="ECO:0007669"/>
    <property type="project" value="TreeGrafter"/>
</dbReference>
<dbReference type="GO" id="GO:0071218">
    <property type="term" value="P:cellular response to misfolded protein"/>
    <property type="evidence" value="ECO:0007669"/>
    <property type="project" value="TreeGrafter"/>
</dbReference>
<dbReference type="Pfam" id="PF04564">
    <property type="entry name" value="U-box"/>
    <property type="match status" value="1"/>
</dbReference>
<dbReference type="InterPro" id="IPR011990">
    <property type="entry name" value="TPR-like_helical_dom_sf"/>
</dbReference>
<dbReference type="InterPro" id="IPR019734">
    <property type="entry name" value="TPR_rpt"/>
</dbReference>
<evidence type="ECO:0000256" key="7">
    <source>
        <dbReference type="ARBA" id="ARBA00022803"/>
    </source>
</evidence>
<dbReference type="AlphaFoldDB" id="A0AAD4S249"/>
<accession>A0AAD4S249</accession>
<evidence type="ECO:0000256" key="5">
    <source>
        <dbReference type="ARBA" id="ARBA00022737"/>
    </source>
</evidence>
<dbReference type="GO" id="GO:0045862">
    <property type="term" value="P:positive regulation of proteolysis"/>
    <property type="evidence" value="ECO:0007669"/>
    <property type="project" value="TreeGrafter"/>
</dbReference>
<dbReference type="SUPFAM" id="SSF48452">
    <property type="entry name" value="TPR-like"/>
    <property type="match status" value="1"/>
</dbReference>
<dbReference type="EMBL" id="JAJJMB010017021">
    <property type="protein sequence ID" value="KAI3842992.1"/>
    <property type="molecule type" value="Genomic_DNA"/>
</dbReference>
<evidence type="ECO:0000313" key="13">
    <source>
        <dbReference type="Proteomes" id="UP001202328"/>
    </source>
</evidence>
<dbReference type="SMART" id="SM00028">
    <property type="entry name" value="TPR"/>
    <property type="match status" value="3"/>
</dbReference>
<dbReference type="SUPFAM" id="SSF57850">
    <property type="entry name" value="RING/U-box"/>
    <property type="match status" value="1"/>
</dbReference>
<organism evidence="12 13">
    <name type="scientific">Papaver atlanticum</name>
    <dbReference type="NCBI Taxonomy" id="357466"/>
    <lineage>
        <taxon>Eukaryota</taxon>
        <taxon>Viridiplantae</taxon>
        <taxon>Streptophyta</taxon>
        <taxon>Embryophyta</taxon>
        <taxon>Tracheophyta</taxon>
        <taxon>Spermatophyta</taxon>
        <taxon>Magnoliopsida</taxon>
        <taxon>Ranunculales</taxon>
        <taxon>Papaveraceae</taxon>
        <taxon>Papaveroideae</taxon>
        <taxon>Papaver</taxon>
    </lineage>
</organism>
<comment type="pathway">
    <text evidence="2">Protein modification; protein ubiquitination.</text>
</comment>
<dbReference type="Gene3D" id="3.30.40.10">
    <property type="entry name" value="Zinc/RING finger domain, C3HC4 (zinc finger)"/>
    <property type="match status" value="1"/>
</dbReference>
<dbReference type="GO" id="GO:0043161">
    <property type="term" value="P:proteasome-mediated ubiquitin-dependent protein catabolic process"/>
    <property type="evidence" value="ECO:0007669"/>
    <property type="project" value="TreeGrafter"/>
</dbReference>
<dbReference type="InterPro" id="IPR003613">
    <property type="entry name" value="Ubox_domain"/>
</dbReference>
<dbReference type="InterPro" id="IPR045202">
    <property type="entry name" value="CHIP_RING-Ubox"/>
</dbReference>
<dbReference type="EC" id="2.3.2.27" evidence="3"/>
<proteinExistence type="predicted"/>
<dbReference type="InterPro" id="IPR013083">
    <property type="entry name" value="Znf_RING/FYVE/PHD"/>
</dbReference>
<name>A0AAD4S249_9MAGN</name>
<dbReference type="GO" id="GO:0000209">
    <property type="term" value="P:protein polyubiquitination"/>
    <property type="evidence" value="ECO:0007669"/>
    <property type="project" value="TreeGrafter"/>
</dbReference>
<comment type="caution">
    <text evidence="12">The sequence shown here is derived from an EMBL/GenBank/DDBJ whole genome shotgun (WGS) entry which is preliminary data.</text>
</comment>
<dbReference type="PROSITE" id="PS51698">
    <property type="entry name" value="U_BOX"/>
    <property type="match status" value="1"/>
</dbReference>
<dbReference type="Gene3D" id="1.25.40.10">
    <property type="entry name" value="Tetratricopeptide repeat domain"/>
    <property type="match status" value="1"/>
</dbReference>
<evidence type="ECO:0000259" key="10">
    <source>
        <dbReference type="PROSITE" id="PS51698"/>
    </source>
</evidence>
<evidence type="ECO:0000256" key="4">
    <source>
        <dbReference type="ARBA" id="ARBA00022679"/>
    </source>
</evidence>
<protein>
    <recommendedName>
        <fullName evidence="8">E3 ubiquitin-protein ligase CHIP</fullName>
        <ecNumber evidence="3">2.3.2.27</ecNumber>
    </recommendedName>
    <alternativeName>
        <fullName evidence="9">RING-type E3 ubiquitin transferase CHIP</fullName>
    </alternativeName>
</protein>
<gene>
    <name evidence="12" type="ORF">MKW98_014910</name>
    <name evidence="11" type="ORF">MKW98_024483</name>
</gene>
<reference evidence="12" key="1">
    <citation type="submission" date="2022-04" db="EMBL/GenBank/DDBJ databases">
        <title>A functionally conserved STORR gene fusion in Papaver species that diverged 16.8 million years ago.</title>
        <authorList>
            <person name="Catania T."/>
        </authorList>
    </citation>
    <scope>NUCLEOTIDE SEQUENCE</scope>
    <source>
        <strain evidence="12">S-188037</strain>
    </source>
</reference>
<keyword evidence="7" id="KW-0802">TPR repeat</keyword>
<evidence type="ECO:0000313" key="11">
    <source>
        <dbReference type="EMBL" id="KAI3842992.1"/>
    </source>
</evidence>
<comment type="catalytic activity">
    <reaction evidence="1">
        <text>S-ubiquitinyl-[E2 ubiquitin-conjugating enzyme]-L-cysteine + [acceptor protein]-L-lysine = [E2 ubiquitin-conjugating enzyme]-L-cysteine + N(6)-ubiquitinyl-[acceptor protein]-L-lysine.</text>
        <dbReference type="EC" id="2.3.2.27"/>
    </reaction>
</comment>
<sequence>MNNNGGTTTISASEQAELCKKDGNFKFSKERFAAAIEAYTQAITLCPDVPVYWTNRALCHRKREEWERAEEDCRKALELDSNSTKAHYILGLALLQREEYAKGVQQLEKTLDLGRGADPTGYMVEEIWQELAKAKYLEWEHASSQRSWRQQNLKEKCENALEEQYLLDASQGDVITEEAQNKHSENLHLLDQVFKKAAEDDTPFEVPDYLCCQITLDIFRDPVITPSGVTYERKVLLDHLQKVGKFDPITRESLDQRQLIPNLAIKEAVRVFLKKHGWAYKLD</sequence>
<evidence type="ECO:0000256" key="8">
    <source>
        <dbReference type="ARBA" id="ARBA00044534"/>
    </source>
</evidence>
<dbReference type="CDD" id="cd16654">
    <property type="entry name" value="RING-Ubox_CHIP"/>
    <property type="match status" value="1"/>
</dbReference>
<dbReference type="GO" id="GO:0006515">
    <property type="term" value="P:protein quality control for misfolded or incompletely synthesized proteins"/>
    <property type="evidence" value="ECO:0007669"/>
    <property type="project" value="TreeGrafter"/>
</dbReference>
<keyword evidence="5" id="KW-0677">Repeat</keyword>
<dbReference type="Proteomes" id="UP001202328">
    <property type="component" value="Unassembled WGS sequence"/>
</dbReference>
<evidence type="ECO:0000313" key="12">
    <source>
        <dbReference type="EMBL" id="KAI3855012.1"/>
    </source>
</evidence>
<keyword evidence="6" id="KW-0833">Ubl conjugation pathway</keyword>
<dbReference type="GO" id="GO:0051087">
    <property type="term" value="F:protein-folding chaperone binding"/>
    <property type="evidence" value="ECO:0007669"/>
    <property type="project" value="TreeGrafter"/>
</dbReference>
<dbReference type="PANTHER" id="PTHR46803:SF2">
    <property type="entry name" value="E3 UBIQUITIN-PROTEIN LIGASE CHIP"/>
    <property type="match status" value="1"/>
</dbReference>
<evidence type="ECO:0000256" key="9">
    <source>
        <dbReference type="ARBA" id="ARBA00044543"/>
    </source>
</evidence>
<dbReference type="EMBL" id="JAJJMB010015276">
    <property type="protein sequence ID" value="KAI3855012.1"/>
    <property type="molecule type" value="Genomic_DNA"/>
</dbReference>
<keyword evidence="13" id="KW-1185">Reference proteome</keyword>